<evidence type="ECO:0000256" key="6">
    <source>
        <dbReference type="PIRSR" id="PIRSR001220-2"/>
    </source>
</evidence>
<comment type="similarity">
    <text evidence="1">Belongs to the asparaginase 1 family.</text>
</comment>
<feature type="binding site" evidence="6">
    <location>
        <begin position="90"/>
        <end position="91"/>
    </location>
    <ligand>
        <name>substrate</name>
    </ligand>
</feature>
<evidence type="ECO:0000256" key="7">
    <source>
        <dbReference type="PROSITE-ProRule" id="PRU10099"/>
    </source>
</evidence>
<dbReference type="FunFam" id="3.40.50.1170:FF:000001">
    <property type="entry name" value="L-asparaginase 2"/>
    <property type="match status" value="1"/>
</dbReference>
<dbReference type="SMART" id="SM00870">
    <property type="entry name" value="Asparaginase"/>
    <property type="match status" value="1"/>
</dbReference>
<dbReference type="PANTHER" id="PTHR11707:SF28">
    <property type="entry name" value="60 KDA LYSOPHOSPHOLIPASE"/>
    <property type="match status" value="1"/>
</dbReference>
<evidence type="ECO:0000259" key="9">
    <source>
        <dbReference type="Pfam" id="PF00710"/>
    </source>
</evidence>
<evidence type="ECO:0000256" key="4">
    <source>
        <dbReference type="ARBA" id="ARBA00049366"/>
    </source>
</evidence>
<proteinExistence type="inferred from homology"/>
<dbReference type="PROSITE" id="PS51732">
    <property type="entry name" value="ASN_GLN_ASE_3"/>
    <property type="match status" value="1"/>
</dbReference>
<dbReference type="InterPro" id="IPR006033">
    <property type="entry name" value="AsnA_fam"/>
</dbReference>
<name>A0A6N7X4E2_9FIRM</name>
<dbReference type="InterPro" id="IPR020827">
    <property type="entry name" value="Asparaginase/glutaminase_AS1"/>
</dbReference>
<dbReference type="InterPro" id="IPR027473">
    <property type="entry name" value="L-asparaginase_C"/>
</dbReference>
<keyword evidence="3" id="KW-0378">Hydrolase</keyword>
<dbReference type="Gene3D" id="3.40.50.1170">
    <property type="entry name" value="L-asparaginase, N-terminal domain"/>
    <property type="match status" value="1"/>
</dbReference>
<keyword evidence="12" id="KW-1185">Reference proteome</keyword>
<dbReference type="NCBIfam" id="NF006998">
    <property type="entry name" value="PRK09461.1"/>
    <property type="match status" value="1"/>
</dbReference>
<dbReference type="PROSITE" id="PS00917">
    <property type="entry name" value="ASN_GLN_ASE_2"/>
    <property type="match status" value="1"/>
</dbReference>
<feature type="active site" evidence="7">
    <location>
        <position position="13"/>
    </location>
</feature>
<evidence type="ECO:0000256" key="2">
    <source>
        <dbReference type="ARBA" id="ARBA00012920"/>
    </source>
</evidence>
<evidence type="ECO:0000256" key="8">
    <source>
        <dbReference type="PROSITE-ProRule" id="PRU10100"/>
    </source>
</evidence>
<dbReference type="Pfam" id="PF17763">
    <property type="entry name" value="Asparaginase_C"/>
    <property type="match status" value="1"/>
</dbReference>
<dbReference type="Pfam" id="PF00710">
    <property type="entry name" value="Asparaginase"/>
    <property type="match status" value="1"/>
</dbReference>
<feature type="domain" description="L-asparaginase N-terminal" evidence="9">
    <location>
        <begin position="4"/>
        <end position="189"/>
    </location>
</feature>
<dbReference type="InterPro" id="IPR027475">
    <property type="entry name" value="Asparaginase/glutaminase_AS2"/>
</dbReference>
<dbReference type="FunFam" id="3.40.50.40:FF:000001">
    <property type="entry name" value="L-asparaginase 1"/>
    <property type="match status" value="1"/>
</dbReference>
<evidence type="ECO:0000256" key="3">
    <source>
        <dbReference type="ARBA" id="ARBA00022801"/>
    </source>
</evidence>
<evidence type="ECO:0000256" key="1">
    <source>
        <dbReference type="ARBA" id="ARBA00010518"/>
    </source>
</evidence>
<dbReference type="InterPro" id="IPR037152">
    <property type="entry name" value="L-asparaginase_N_sf"/>
</dbReference>
<feature type="binding site" evidence="6">
    <location>
        <position position="59"/>
    </location>
    <ligand>
        <name>substrate</name>
    </ligand>
</feature>
<dbReference type="SFLD" id="SFLDS00057">
    <property type="entry name" value="Glutaminase/Asparaginase"/>
    <property type="match status" value="1"/>
</dbReference>
<evidence type="ECO:0000256" key="5">
    <source>
        <dbReference type="PIRSR" id="PIRSR001220-1"/>
    </source>
</evidence>
<dbReference type="InterPro" id="IPR036152">
    <property type="entry name" value="Asp/glu_Ase-like_sf"/>
</dbReference>
<feature type="domain" description="Asparaginase/glutaminase C-terminal" evidence="10">
    <location>
        <begin position="211"/>
        <end position="325"/>
    </location>
</feature>
<protein>
    <recommendedName>
        <fullName evidence="2">asparaginase</fullName>
        <ecNumber evidence="2">3.5.1.1</ecNumber>
    </recommendedName>
</protein>
<dbReference type="InterPro" id="IPR027474">
    <property type="entry name" value="L-asparaginase_N"/>
</dbReference>
<accession>A0A6N7X4E2</accession>
<sequence length="337" mass="37472">MNKRVCIIYTGGTIGMVPTRDGYQPKEGYFSGELEKIRDLYSDAMPKWDLIEYDPLLDSSNITYVQWNRMANTIKENYERYDGFVILHGTDTMAYSASALSFMLEGLKKPVIFTGSQIPLYELRSDGRDNLITSLMIAANSDIHEVCLYFGNHLIRGNRAVKTSADGLIAFSSPNYPVLAKAGIDIEYFPNRFLPEPKEPFRVTEMKPTSIGVIKLFPGIHFDLFAPIVNKDLQALVLETFGTGNIPNYDSELPPLISKAIENDTAVVVCTQCMQGTVRLGTYETSSELARAGAASGSNMTTEATVTKLQYLFSKGFTANEVRDWVESDLRGELTIG</sequence>
<dbReference type="GO" id="GO:0004067">
    <property type="term" value="F:asparaginase activity"/>
    <property type="evidence" value="ECO:0007669"/>
    <property type="project" value="UniProtKB-UniRule"/>
</dbReference>
<dbReference type="CDD" id="cd08963">
    <property type="entry name" value="L-asparaginase_I"/>
    <property type="match status" value="1"/>
</dbReference>
<dbReference type="PIRSF" id="PIRSF001220">
    <property type="entry name" value="L-ASNase_gatD"/>
    <property type="match status" value="1"/>
</dbReference>
<feature type="active site" description="O-isoaspartyl threonine intermediate" evidence="5">
    <location>
        <position position="13"/>
    </location>
</feature>
<comment type="caution">
    <text evidence="11">The sequence shown here is derived from an EMBL/GenBank/DDBJ whole genome shotgun (WGS) entry which is preliminary data.</text>
</comment>
<dbReference type="InterPro" id="IPR041725">
    <property type="entry name" value="L-asparaginase_I"/>
</dbReference>
<dbReference type="AlphaFoldDB" id="A0A6N7X4E2"/>
<dbReference type="NCBIfam" id="TIGR00519">
    <property type="entry name" value="asnASE_I"/>
    <property type="match status" value="1"/>
</dbReference>
<dbReference type="SUPFAM" id="SSF53774">
    <property type="entry name" value="Glutaminase/Asparaginase"/>
    <property type="match status" value="1"/>
</dbReference>
<dbReference type="RefSeq" id="WP_154553918.1">
    <property type="nucleotide sequence ID" value="NZ_JAQXUZ010000018.1"/>
</dbReference>
<dbReference type="Gene3D" id="3.40.50.40">
    <property type="match status" value="1"/>
</dbReference>
<comment type="catalytic activity">
    <reaction evidence="4">
        <text>L-asparagine + H2O = L-aspartate + NH4(+)</text>
        <dbReference type="Rhea" id="RHEA:21016"/>
        <dbReference type="ChEBI" id="CHEBI:15377"/>
        <dbReference type="ChEBI" id="CHEBI:28938"/>
        <dbReference type="ChEBI" id="CHEBI:29991"/>
        <dbReference type="ChEBI" id="CHEBI:58048"/>
        <dbReference type="EC" id="3.5.1.1"/>
    </reaction>
</comment>
<dbReference type="EMBL" id="VUNA01000004">
    <property type="protein sequence ID" value="MST70360.1"/>
    <property type="molecule type" value="Genomic_DNA"/>
</dbReference>
<dbReference type="PANTHER" id="PTHR11707">
    <property type="entry name" value="L-ASPARAGINASE"/>
    <property type="match status" value="1"/>
</dbReference>
<organism evidence="11 12">
    <name type="scientific">Mogibacterium kristiansenii</name>
    <dbReference type="NCBI Taxonomy" id="2606708"/>
    <lineage>
        <taxon>Bacteria</taxon>
        <taxon>Bacillati</taxon>
        <taxon>Bacillota</taxon>
        <taxon>Clostridia</taxon>
        <taxon>Peptostreptococcales</taxon>
        <taxon>Anaerovoracaceae</taxon>
        <taxon>Mogibacterium</taxon>
    </lineage>
</organism>
<gene>
    <name evidence="11" type="primary">ansA</name>
    <name evidence="11" type="ORF">FYJ65_03230</name>
</gene>
<dbReference type="InterPro" id="IPR006034">
    <property type="entry name" value="Asparaginase/glutaminase-like"/>
</dbReference>
<dbReference type="PROSITE" id="PS00144">
    <property type="entry name" value="ASN_GLN_ASE_1"/>
    <property type="match status" value="1"/>
</dbReference>
<evidence type="ECO:0000259" key="10">
    <source>
        <dbReference type="Pfam" id="PF17763"/>
    </source>
</evidence>
<evidence type="ECO:0000313" key="11">
    <source>
        <dbReference type="EMBL" id="MST70360.1"/>
    </source>
</evidence>
<dbReference type="InterPro" id="IPR040919">
    <property type="entry name" value="Asparaginase_C"/>
</dbReference>
<evidence type="ECO:0000313" key="12">
    <source>
        <dbReference type="Proteomes" id="UP000469424"/>
    </source>
</evidence>
<feature type="active site" evidence="8">
    <location>
        <position position="90"/>
    </location>
</feature>
<dbReference type="Proteomes" id="UP000469424">
    <property type="component" value="Unassembled WGS sequence"/>
</dbReference>
<dbReference type="PRINTS" id="PR00139">
    <property type="entry name" value="ASNGLNASE"/>
</dbReference>
<reference evidence="11 12" key="1">
    <citation type="submission" date="2019-08" db="EMBL/GenBank/DDBJ databases">
        <title>In-depth cultivation of the pig gut microbiome towards novel bacterial diversity and tailored functional studies.</title>
        <authorList>
            <person name="Wylensek D."/>
            <person name="Hitch T.C.A."/>
            <person name="Clavel T."/>
        </authorList>
    </citation>
    <scope>NUCLEOTIDE SEQUENCE [LARGE SCALE GENOMIC DNA]</scope>
    <source>
        <strain evidence="11 12">WCA-MUC-591-APC-4B</strain>
    </source>
</reference>
<dbReference type="GO" id="GO:0009066">
    <property type="term" value="P:aspartate family amino acid metabolic process"/>
    <property type="evidence" value="ECO:0007669"/>
    <property type="project" value="UniProtKB-ARBA"/>
</dbReference>
<dbReference type="EC" id="3.5.1.1" evidence="2"/>
<dbReference type="PIRSF" id="PIRSF500176">
    <property type="entry name" value="L_ASNase"/>
    <property type="match status" value="1"/>
</dbReference>